<keyword evidence="4 10" id="KW-0812">Transmembrane</keyword>
<sequence length="520" mass="55573">MTFSRRLWLPLVVSVVALILVSILDAWHAREIRIDERRQNLREVATLAASVVSEYHSLAKSGQIGEDVARHQALERLKGMRYSSEGYFLVYSFDEVMLMHPFKASAVGKSVNGLRDSKGLALFDEMTVASRQAGGGYLNYQWPHLGKSSPSPLIGYVQRYEPWNWIIVTSAYVDDIDKAFIGSLVRSSLISFSIAVALIVIVSWSTRGVQRVLGGDPSDVASAAIRIANGDLTTTLDVAPGDKNSLRAAIRQMRDSLRVSILHIQETSDNVAQAARDIAEGNRSLSARTDSQAASLEETAASMEEITVMLRQTADQASMARTLAEHATQVTQNGCDMMSRMKLTMGEISGASAQVSEIISVIESIAFQTNILALNAAVEAAHAGDGGRGFAVVATEVRALAQRSASAAGEIRALIGVAADKVKVGSSLTGETEIAIDAAQQAIARVRQAVCEIDQAAAEQRAGVEQVNTAVARIDGLTQQNAQLVQEVASVADSLESESSRMRAAAGVFAISEAATVGQL</sequence>
<evidence type="ECO:0000313" key="13">
    <source>
        <dbReference type="EMBL" id="OAJ56529.1"/>
    </source>
</evidence>
<evidence type="ECO:0000313" key="14">
    <source>
        <dbReference type="EMBL" id="OAJ61609.1"/>
    </source>
</evidence>
<evidence type="ECO:0000256" key="4">
    <source>
        <dbReference type="ARBA" id="ARBA00022692"/>
    </source>
</evidence>
<dbReference type="PANTHER" id="PTHR43531:SF11">
    <property type="entry name" value="METHYL-ACCEPTING CHEMOTAXIS PROTEIN 3"/>
    <property type="match status" value="1"/>
</dbReference>
<dbReference type="Gene3D" id="3.30.450.20">
    <property type="entry name" value="PAS domain"/>
    <property type="match status" value="1"/>
</dbReference>
<keyword evidence="9" id="KW-0175">Coiled coil</keyword>
<dbReference type="AlphaFoldDB" id="A0A1A9N857"/>
<dbReference type="SMART" id="SM00283">
    <property type="entry name" value="MA"/>
    <property type="match status" value="1"/>
</dbReference>
<dbReference type="PROSITE" id="PS50111">
    <property type="entry name" value="CHEMOTAXIS_TRANSDUC_2"/>
    <property type="match status" value="1"/>
</dbReference>
<evidence type="ECO:0000256" key="10">
    <source>
        <dbReference type="SAM" id="Phobius"/>
    </source>
</evidence>
<evidence type="ECO:0000256" key="7">
    <source>
        <dbReference type="ARBA" id="ARBA00029447"/>
    </source>
</evidence>
<dbReference type="SMART" id="SM01049">
    <property type="entry name" value="Cache_2"/>
    <property type="match status" value="1"/>
</dbReference>
<protein>
    <submittedName>
        <fullName evidence="14">Uncharacterized protein</fullName>
    </submittedName>
</protein>
<evidence type="ECO:0000256" key="2">
    <source>
        <dbReference type="ARBA" id="ARBA00022475"/>
    </source>
</evidence>
<dbReference type="SUPFAM" id="SSF58104">
    <property type="entry name" value="Methyl-accepting chemotaxis protein (MCP) signaling domain"/>
    <property type="match status" value="1"/>
</dbReference>
<comment type="similarity">
    <text evidence="7">Belongs to the methyl-accepting chemotaxis (MCP) protein family.</text>
</comment>
<evidence type="ECO:0000256" key="5">
    <source>
        <dbReference type="ARBA" id="ARBA00022989"/>
    </source>
</evidence>
<feature type="coiled-coil region" evidence="9">
    <location>
        <begin position="439"/>
        <end position="487"/>
    </location>
</feature>
<keyword evidence="3" id="KW-0145">Chemotaxis</keyword>
<evidence type="ECO:0000256" key="6">
    <source>
        <dbReference type="ARBA" id="ARBA00023136"/>
    </source>
</evidence>
<dbReference type="GO" id="GO:0005886">
    <property type="term" value="C:plasma membrane"/>
    <property type="evidence" value="ECO:0007669"/>
    <property type="project" value="UniProtKB-SubCell"/>
</dbReference>
<keyword evidence="5 10" id="KW-1133">Transmembrane helix</keyword>
<keyword evidence="15" id="KW-1185">Reference proteome</keyword>
<name>A0A1A9N857_9BURK</name>
<dbReference type="Proteomes" id="UP000077961">
    <property type="component" value="Unassembled WGS sequence"/>
</dbReference>
<dbReference type="GO" id="GO:0004888">
    <property type="term" value="F:transmembrane signaling receptor activity"/>
    <property type="evidence" value="ECO:0007669"/>
    <property type="project" value="InterPro"/>
</dbReference>
<dbReference type="RefSeq" id="WP_064269578.1">
    <property type="nucleotide sequence ID" value="NZ_LXJZ01000186.1"/>
</dbReference>
<feature type="domain" description="HAMP" evidence="12">
    <location>
        <begin position="219"/>
        <end position="262"/>
    </location>
</feature>
<dbReference type="STRING" id="1462993.A6V36_33735"/>
<dbReference type="EMBL" id="LXKA01000209">
    <property type="protein sequence ID" value="OAJ61609.1"/>
    <property type="molecule type" value="Genomic_DNA"/>
</dbReference>
<dbReference type="InterPro" id="IPR051310">
    <property type="entry name" value="MCP_chemotaxis"/>
</dbReference>
<dbReference type="FunFam" id="1.10.287.950:FF:000001">
    <property type="entry name" value="Methyl-accepting chemotaxis sensory transducer"/>
    <property type="match status" value="1"/>
</dbReference>
<proteinExistence type="inferred from homology"/>
<comment type="subcellular location">
    <subcellularLocation>
        <location evidence="1">Cell membrane</location>
        <topology evidence="1">Multi-pass membrane protein</topology>
    </subcellularLocation>
</comment>
<dbReference type="InterPro" id="IPR004090">
    <property type="entry name" value="Chemotax_Me-accpt_rcpt"/>
</dbReference>
<gene>
    <name evidence="13" type="ORF">A6V36_33735</name>
    <name evidence="14" type="ORF">A6V37_25000</name>
</gene>
<evidence type="ECO:0000256" key="1">
    <source>
        <dbReference type="ARBA" id="ARBA00004651"/>
    </source>
</evidence>
<evidence type="ECO:0000259" key="11">
    <source>
        <dbReference type="PROSITE" id="PS50111"/>
    </source>
</evidence>
<dbReference type="PRINTS" id="PR00260">
    <property type="entry name" value="CHEMTRNSDUCR"/>
</dbReference>
<comment type="caution">
    <text evidence="14">The sequence shown here is derived from an EMBL/GenBank/DDBJ whole genome shotgun (WGS) entry which is preliminary data.</text>
</comment>
<evidence type="ECO:0000256" key="9">
    <source>
        <dbReference type="SAM" id="Coils"/>
    </source>
</evidence>
<evidence type="ECO:0000256" key="8">
    <source>
        <dbReference type="PROSITE-ProRule" id="PRU00284"/>
    </source>
</evidence>
<evidence type="ECO:0000259" key="12">
    <source>
        <dbReference type="PROSITE" id="PS50885"/>
    </source>
</evidence>
<keyword evidence="8" id="KW-0807">Transducer</keyword>
<dbReference type="PANTHER" id="PTHR43531">
    <property type="entry name" value="PROTEIN ICFG"/>
    <property type="match status" value="1"/>
</dbReference>
<evidence type="ECO:0000313" key="15">
    <source>
        <dbReference type="Proteomes" id="UP000077961"/>
    </source>
</evidence>
<feature type="transmembrane region" description="Helical" evidence="10">
    <location>
        <begin position="6"/>
        <end position="27"/>
    </location>
</feature>
<organism evidence="14 16">
    <name type="scientific">Paraburkholderia ginsengiterrae</name>
    <dbReference type="NCBI Taxonomy" id="1462993"/>
    <lineage>
        <taxon>Bacteria</taxon>
        <taxon>Pseudomonadati</taxon>
        <taxon>Pseudomonadota</taxon>
        <taxon>Betaproteobacteria</taxon>
        <taxon>Burkholderiales</taxon>
        <taxon>Burkholderiaceae</taxon>
        <taxon>Paraburkholderia</taxon>
    </lineage>
</organism>
<dbReference type="EMBL" id="LXJZ01000186">
    <property type="protein sequence ID" value="OAJ56529.1"/>
    <property type="molecule type" value="Genomic_DNA"/>
</dbReference>
<evidence type="ECO:0000256" key="3">
    <source>
        <dbReference type="ARBA" id="ARBA00022500"/>
    </source>
</evidence>
<dbReference type="GO" id="GO:0006935">
    <property type="term" value="P:chemotaxis"/>
    <property type="evidence" value="ECO:0007669"/>
    <property type="project" value="UniProtKB-KW"/>
</dbReference>
<dbReference type="Pfam" id="PF00015">
    <property type="entry name" value="MCPsignal"/>
    <property type="match status" value="1"/>
</dbReference>
<reference evidence="15 16" key="1">
    <citation type="submission" date="2016-04" db="EMBL/GenBank/DDBJ databases">
        <title>Reclassification of Paraburkholderia panaciterrae (Farh et al. 2015) Dobritsa &amp; Samadpour 2016 as a later homotypic synonym of Paraburkholderia ginsengiterrae (Farh et al. 2015) Dobritsa &amp; Samadpour 2016.</title>
        <authorList>
            <person name="Dobritsa A.P."/>
            <person name="Kutumbaka K."/>
            <person name="Samadpour M."/>
        </authorList>
    </citation>
    <scope>NUCLEOTIDE SEQUENCE [LARGE SCALE GENOMIC DNA]</scope>
    <source>
        <strain evidence="14 16">DCY85</strain>
        <strain evidence="13 15">DCY85-1</strain>
    </source>
</reference>
<dbReference type="Proteomes" id="UP000078116">
    <property type="component" value="Unassembled WGS sequence"/>
</dbReference>
<dbReference type="PROSITE" id="PS50885">
    <property type="entry name" value="HAMP"/>
    <property type="match status" value="1"/>
</dbReference>
<accession>A0A1A9N857</accession>
<dbReference type="Gene3D" id="1.10.287.950">
    <property type="entry name" value="Methyl-accepting chemotaxis protein"/>
    <property type="match status" value="1"/>
</dbReference>
<dbReference type="InterPro" id="IPR033480">
    <property type="entry name" value="sCache_2"/>
</dbReference>
<keyword evidence="6 10" id="KW-0472">Membrane</keyword>
<dbReference type="InterPro" id="IPR003660">
    <property type="entry name" value="HAMP_dom"/>
</dbReference>
<keyword evidence="2" id="KW-1003">Cell membrane</keyword>
<dbReference type="GO" id="GO:0007165">
    <property type="term" value="P:signal transduction"/>
    <property type="evidence" value="ECO:0007669"/>
    <property type="project" value="UniProtKB-KW"/>
</dbReference>
<dbReference type="OrthoDB" id="9763018at2"/>
<evidence type="ECO:0000313" key="16">
    <source>
        <dbReference type="Proteomes" id="UP000078116"/>
    </source>
</evidence>
<dbReference type="InterPro" id="IPR004089">
    <property type="entry name" value="MCPsignal_dom"/>
</dbReference>
<dbReference type="Pfam" id="PF17200">
    <property type="entry name" value="sCache_2"/>
    <property type="match status" value="1"/>
</dbReference>
<feature type="domain" description="Methyl-accepting transducer" evidence="11">
    <location>
        <begin position="267"/>
        <end position="496"/>
    </location>
</feature>